<dbReference type="PANTHER" id="PTHR10458:SF22">
    <property type="entry name" value="PEPTIDE DEFORMYLASE"/>
    <property type="match status" value="1"/>
</dbReference>
<comment type="cofactor">
    <cofactor evidence="6">
        <name>Fe(2+)</name>
        <dbReference type="ChEBI" id="CHEBI:29033"/>
    </cofactor>
    <text evidence="6">Binds 1 Fe(2+) ion.</text>
</comment>
<gene>
    <name evidence="6" type="primary">def</name>
    <name evidence="7" type="ORF">SAMN02745117_02324</name>
</gene>
<evidence type="ECO:0000256" key="1">
    <source>
        <dbReference type="ARBA" id="ARBA00010759"/>
    </source>
</evidence>
<keyword evidence="3 6" id="KW-0378">Hydrolase</keyword>
<dbReference type="GO" id="GO:0046872">
    <property type="term" value="F:metal ion binding"/>
    <property type="evidence" value="ECO:0007669"/>
    <property type="project" value="UniProtKB-KW"/>
</dbReference>
<dbReference type="NCBIfam" id="NF001159">
    <property type="entry name" value="PRK00150.1-3"/>
    <property type="match status" value="1"/>
</dbReference>
<dbReference type="PRINTS" id="PR01576">
    <property type="entry name" value="PDEFORMYLASE"/>
</dbReference>
<keyword evidence="4 6" id="KW-0648">Protein biosynthesis</keyword>
<name>A0A1M5D743_9BURK</name>
<feature type="binding site" evidence="6">
    <location>
        <position position="156"/>
    </location>
    <ligand>
        <name>Fe cation</name>
        <dbReference type="ChEBI" id="CHEBI:24875"/>
    </ligand>
</feature>
<evidence type="ECO:0000256" key="2">
    <source>
        <dbReference type="ARBA" id="ARBA00022723"/>
    </source>
</evidence>
<keyword evidence="2 6" id="KW-0479">Metal-binding</keyword>
<dbReference type="PIRSF" id="PIRSF004749">
    <property type="entry name" value="Pep_def"/>
    <property type="match status" value="1"/>
</dbReference>
<feature type="active site" evidence="6">
    <location>
        <position position="153"/>
    </location>
</feature>
<keyword evidence="5 6" id="KW-0408">Iron</keyword>
<sequence length="184" mass="20882">MRCLIKMAKIATVYKILTMAILNILQYPDPRLHKVAQPVAEVDERIRSIASDMLETMYDAQGVGLAATQVDVHERLLVMDTSEERDQPLVLINPELVWVSTEKKVGDEGCLSVPGIYDGVERHARVHVKAQDEHGTWRVIEAEGLQAVCVQHEMDHLMGKVFVEYLSPLKRNRIKTKMLKLQKA</sequence>
<dbReference type="CDD" id="cd00487">
    <property type="entry name" value="Pep_deformylase"/>
    <property type="match status" value="1"/>
</dbReference>
<evidence type="ECO:0000256" key="3">
    <source>
        <dbReference type="ARBA" id="ARBA00022801"/>
    </source>
</evidence>
<evidence type="ECO:0000313" key="7">
    <source>
        <dbReference type="EMBL" id="SHF62859.1"/>
    </source>
</evidence>
<dbReference type="Pfam" id="PF01327">
    <property type="entry name" value="Pep_deformylase"/>
    <property type="match status" value="1"/>
</dbReference>
<dbReference type="GO" id="GO:0006412">
    <property type="term" value="P:translation"/>
    <property type="evidence" value="ECO:0007669"/>
    <property type="project" value="UniProtKB-UniRule"/>
</dbReference>
<proteinExistence type="inferred from homology"/>
<comment type="function">
    <text evidence="6">Removes the formyl group from the N-terminal Met of newly synthesized proteins. Requires at least a dipeptide for an efficient rate of reaction. N-terminal L-methionine is a prerequisite for activity but the enzyme has broad specificity at other positions.</text>
</comment>
<feature type="binding site" evidence="6">
    <location>
        <position position="152"/>
    </location>
    <ligand>
        <name>Fe cation</name>
        <dbReference type="ChEBI" id="CHEBI:24875"/>
    </ligand>
</feature>
<protein>
    <recommendedName>
        <fullName evidence="6">Peptide deformylase</fullName>
        <shortName evidence="6">PDF</shortName>
        <ecNumber evidence="6">3.5.1.88</ecNumber>
    </recommendedName>
    <alternativeName>
        <fullName evidence="6">Polypeptide deformylase</fullName>
    </alternativeName>
</protein>
<dbReference type="FunFam" id="3.90.45.10:FF:000001">
    <property type="entry name" value="Peptide deformylase"/>
    <property type="match status" value="1"/>
</dbReference>
<dbReference type="AlphaFoldDB" id="A0A1M5D743"/>
<keyword evidence="8" id="KW-1185">Reference proteome</keyword>
<dbReference type="PANTHER" id="PTHR10458">
    <property type="entry name" value="PEPTIDE DEFORMYLASE"/>
    <property type="match status" value="1"/>
</dbReference>
<feature type="binding site" evidence="6">
    <location>
        <position position="110"/>
    </location>
    <ligand>
        <name>Fe cation</name>
        <dbReference type="ChEBI" id="CHEBI:24875"/>
    </ligand>
</feature>
<dbReference type="InterPro" id="IPR036821">
    <property type="entry name" value="Peptide_deformylase_sf"/>
</dbReference>
<dbReference type="GO" id="GO:0042586">
    <property type="term" value="F:peptide deformylase activity"/>
    <property type="evidence" value="ECO:0007669"/>
    <property type="project" value="UniProtKB-UniRule"/>
</dbReference>
<dbReference type="HAMAP" id="MF_00163">
    <property type="entry name" value="Pep_deformylase"/>
    <property type="match status" value="1"/>
</dbReference>
<dbReference type="Gene3D" id="3.90.45.10">
    <property type="entry name" value="Peptide deformylase"/>
    <property type="match status" value="1"/>
</dbReference>
<accession>A0A1M5D743</accession>
<dbReference type="SUPFAM" id="SSF56420">
    <property type="entry name" value="Peptide deformylase"/>
    <property type="match status" value="1"/>
</dbReference>
<dbReference type="EC" id="3.5.1.88" evidence="6"/>
<evidence type="ECO:0000256" key="4">
    <source>
        <dbReference type="ARBA" id="ARBA00022917"/>
    </source>
</evidence>
<reference evidence="7 8" key="1">
    <citation type="submission" date="2016-11" db="EMBL/GenBank/DDBJ databases">
        <authorList>
            <person name="Jaros S."/>
            <person name="Januszkiewicz K."/>
            <person name="Wedrychowicz H."/>
        </authorList>
    </citation>
    <scope>NUCLEOTIDE SEQUENCE [LARGE SCALE GENOMIC DNA]</scope>
    <source>
        <strain evidence="7 8">DSM 16112</strain>
    </source>
</reference>
<dbReference type="STRING" id="1122156.SAMN02745117_02324"/>
<evidence type="ECO:0000256" key="6">
    <source>
        <dbReference type="HAMAP-Rule" id="MF_00163"/>
    </source>
</evidence>
<dbReference type="NCBIfam" id="TIGR00079">
    <property type="entry name" value="pept_deformyl"/>
    <property type="match status" value="1"/>
</dbReference>
<dbReference type="EMBL" id="FQUZ01000031">
    <property type="protein sequence ID" value="SHF62859.1"/>
    <property type="molecule type" value="Genomic_DNA"/>
</dbReference>
<comment type="similarity">
    <text evidence="1 6">Belongs to the polypeptide deformylase family.</text>
</comment>
<evidence type="ECO:0000256" key="5">
    <source>
        <dbReference type="ARBA" id="ARBA00023004"/>
    </source>
</evidence>
<organism evidence="7 8">
    <name type="scientific">Lampropedia hyalina DSM 16112</name>
    <dbReference type="NCBI Taxonomy" id="1122156"/>
    <lineage>
        <taxon>Bacteria</taxon>
        <taxon>Pseudomonadati</taxon>
        <taxon>Pseudomonadota</taxon>
        <taxon>Betaproteobacteria</taxon>
        <taxon>Burkholderiales</taxon>
        <taxon>Comamonadaceae</taxon>
        <taxon>Lampropedia</taxon>
    </lineage>
</organism>
<comment type="catalytic activity">
    <reaction evidence="6">
        <text>N-terminal N-formyl-L-methionyl-[peptide] + H2O = N-terminal L-methionyl-[peptide] + formate</text>
        <dbReference type="Rhea" id="RHEA:24420"/>
        <dbReference type="Rhea" id="RHEA-COMP:10639"/>
        <dbReference type="Rhea" id="RHEA-COMP:10640"/>
        <dbReference type="ChEBI" id="CHEBI:15377"/>
        <dbReference type="ChEBI" id="CHEBI:15740"/>
        <dbReference type="ChEBI" id="CHEBI:49298"/>
        <dbReference type="ChEBI" id="CHEBI:64731"/>
        <dbReference type="EC" id="3.5.1.88"/>
    </reaction>
</comment>
<dbReference type="Proteomes" id="UP000184327">
    <property type="component" value="Unassembled WGS sequence"/>
</dbReference>
<evidence type="ECO:0000313" key="8">
    <source>
        <dbReference type="Proteomes" id="UP000184327"/>
    </source>
</evidence>
<dbReference type="InterPro" id="IPR023635">
    <property type="entry name" value="Peptide_deformylase"/>
</dbReference>